<feature type="transmembrane region" description="Helical" evidence="1">
    <location>
        <begin position="118"/>
        <end position="138"/>
    </location>
</feature>
<keyword evidence="1" id="KW-0812">Transmembrane</keyword>
<dbReference type="RefSeq" id="WP_280654098.1">
    <property type="nucleotide sequence ID" value="NZ_JANQDH010000041.1"/>
</dbReference>
<accession>A0AA43KB72</accession>
<feature type="transmembrane region" description="Helical" evidence="1">
    <location>
        <begin position="440"/>
        <end position="459"/>
    </location>
</feature>
<organism evidence="2 3">
    <name type="scientific">Chrysosporum bergii ANA360D</name>
    <dbReference type="NCBI Taxonomy" id="617107"/>
    <lineage>
        <taxon>Bacteria</taxon>
        <taxon>Bacillati</taxon>
        <taxon>Cyanobacteriota</taxon>
        <taxon>Cyanophyceae</taxon>
        <taxon>Nostocales</taxon>
        <taxon>Nodulariaceae</taxon>
        <taxon>Chrysosporum</taxon>
    </lineage>
</organism>
<feature type="transmembrane region" description="Helical" evidence="1">
    <location>
        <begin position="168"/>
        <end position="193"/>
    </location>
</feature>
<dbReference type="PANTHER" id="PTHR30282">
    <property type="entry name" value="P-AMINOBENZOYL GLUTAMATE TRANSPORTER"/>
    <property type="match status" value="1"/>
</dbReference>
<dbReference type="GO" id="GO:0015558">
    <property type="term" value="F:secondary active p-aminobenzoyl-glutamate transmembrane transporter activity"/>
    <property type="evidence" value="ECO:0007669"/>
    <property type="project" value="InterPro"/>
</dbReference>
<feature type="transmembrane region" description="Helical" evidence="1">
    <location>
        <begin position="31"/>
        <end position="53"/>
    </location>
</feature>
<proteinExistence type="predicted"/>
<keyword evidence="1" id="KW-1133">Transmembrane helix</keyword>
<feature type="transmembrane region" description="Helical" evidence="1">
    <location>
        <begin position="471"/>
        <end position="495"/>
    </location>
</feature>
<feature type="transmembrane region" description="Helical" evidence="1">
    <location>
        <begin position="213"/>
        <end position="232"/>
    </location>
</feature>
<evidence type="ECO:0000313" key="2">
    <source>
        <dbReference type="EMBL" id="MDH6060087.1"/>
    </source>
</evidence>
<feature type="transmembrane region" description="Helical" evidence="1">
    <location>
        <begin position="144"/>
        <end position="161"/>
    </location>
</feature>
<dbReference type="Proteomes" id="UP001159387">
    <property type="component" value="Unassembled WGS sequence"/>
</dbReference>
<feature type="transmembrane region" description="Helical" evidence="1">
    <location>
        <begin position="410"/>
        <end position="428"/>
    </location>
</feature>
<comment type="caution">
    <text evidence="2">The sequence shown here is derived from an EMBL/GenBank/DDBJ whole genome shotgun (WGS) entry which is preliminary data.</text>
</comment>
<feature type="transmembrane region" description="Helical" evidence="1">
    <location>
        <begin position="344"/>
        <end position="363"/>
    </location>
</feature>
<dbReference type="EMBL" id="JANQDH010000041">
    <property type="protein sequence ID" value="MDH6060087.1"/>
    <property type="molecule type" value="Genomic_DNA"/>
</dbReference>
<feature type="transmembrane region" description="Helical" evidence="1">
    <location>
        <begin position="383"/>
        <end position="403"/>
    </location>
</feature>
<dbReference type="PANTHER" id="PTHR30282:SF0">
    <property type="entry name" value="P-AMINOBENZOYL-GLUTAMATE TRANSPORT PROTEIN"/>
    <property type="match status" value="1"/>
</dbReference>
<dbReference type="GO" id="GO:1902604">
    <property type="term" value="P:p-aminobenzoyl-glutamate transmembrane transport"/>
    <property type="evidence" value="ECO:0007669"/>
    <property type="project" value="InterPro"/>
</dbReference>
<reference evidence="2 3" key="1">
    <citation type="journal article" date="2023" name="J. Phycol.">
        <title>Chrysosporum ovalisporum is synonymous with the true-branching cyanobacterium Umezakia natans (Nostocales/Aphanizomenonaceae).</title>
        <authorList>
            <person name="McGregor G.B."/>
            <person name="Sendall B.C."/>
            <person name="Niiyama Y."/>
            <person name="Tuji A."/>
            <person name="Willis A."/>
        </authorList>
    </citation>
    <scope>NUCLEOTIDE SEQUENCE [LARGE SCALE GENOMIC DNA]</scope>
    <source>
        <strain evidence="2 3">ANA360D</strain>
    </source>
</reference>
<evidence type="ECO:0000256" key="1">
    <source>
        <dbReference type="SAM" id="Phobius"/>
    </source>
</evidence>
<dbReference type="InterPro" id="IPR004697">
    <property type="entry name" value="AbgT"/>
</dbReference>
<name>A0AA43KB72_9CYAN</name>
<evidence type="ECO:0000313" key="3">
    <source>
        <dbReference type="Proteomes" id="UP001159387"/>
    </source>
</evidence>
<keyword evidence="1" id="KW-0472">Membrane</keyword>
<dbReference type="AlphaFoldDB" id="A0AA43KB72"/>
<feature type="transmembrane region" description="Helical" evidence="1">
    <location>
        <begin position="304"/>
        <end position="323"/>
    </location>
</feature>
<protein>
    <submittedName>
        <fullName evidence="2">AbgT family transporter</fullName>
    </submittedName>
</protein>
<feature type="transmembrane region" description="Helical" evidence="1">
    <location>
        <begin position="92"/>
        <end position="111"/>
    </location>
</feature>
<dbReference type="Pfam" id="PF03806">
    <property type="entry name" value="ABG_transport"/>
    <property type="match status" value="1"/>
</dbReference>
<sequence>MNNPQNYQKPSWLGKALTLIESVGNKLPDPLTIFFLLSLMVIVVSAIASAFHLSVIHPATNKTIVAVSLLTPESIRRIFTSAVTNFTDFPPLGAVLVAMLGVGVAEYTGLLSALLRKIVLIAPSKFICPVVVFAGTMANIAADAGYVVLIPLGAIIFRAFGRHPLAGLAAAFAGVSGGFSANLLISSLDPLLAGLTQSAVQLINPDYLVNATANYYFMAVSTFLLTIIGWFVTEKVVEPRLGNYSGQVDLEMQQLSLAEHKGLRWAGYSLLAFTAFLLVMVLPPQGMLRHPETLTIIPSPFLDSIVFIIALAFLIPGIFYGQVVGTIKNDQDIAKALSNSMSAMGHYIVLAFIAAQFIAYFSWSNLGIIISIKGAELLKSTGITGIPLLILFILVSMLINLFVGSASAKWAIMAPVFVPMFMLMGYSPELTQAAYRIGDSTTNIVTPLMPYFPLVVAFGQKYEKNLGIGTLIAMMLPYAIAFLVGWSMLLMIWFICGLPLGPGAVMRIQ</sequence>
<keyword evidence="3" id="KW-1185">Reference proteome</keyword>
<feature type="transmembrane region" description="Helical" evidence="1">
    <location>
        <begin position="265"/>
        <end position="284"/>
    </location>
</feature>
<gene>
    <name evidence="2" type="ORF">NWP17_06485</name>
</gene>